<dbReference type="GO" id="GO:0031411">
    <property type="term" value="C:gas vesicle"/>
    <property type="evidence" value="ECO:0007669"/>
    <property type="project" value="UniProtKB-SubCell"/>
</dbReference>
<sequence>MAALLLYAVVRAGHPLADPPPLGVGEAPGPVRLIRRGDVAAVVSAVPEPVSLADRDAERHLDILLDLLADGPVIPLRLGSVAPDEDAVRDEVLGELAPDLSTRLDALDGFVEVHVDADEDELTAIRAVLATDPSLAGARAAARDAADVQVRMSIGEQVADRVVTRRAEKAETLLEELRPFAVGDTGRGPMGGPEDPVLRWAFLVRRDPEPGHRDLARFDEAVERARRDHPELVIGYVGPLPAFHFLGPVETADEPQASRWGW</sequence>
<proteinExistence type="inferred from homology"/>
<dbReference type="PANTHER" id="PTHR36852">
    <property type="entry name" value="PROTEIN GVPL 2"/>
    <property type="match status" value="1"/>
</dbReference>
<dbReference type="HOGENOM" id="CLU_065736_3_1_11"/>
<organism evidence="4 5">
    <name type="scientific">Pseudofrankia inefficax (strain DSM 45817 / CECT 9037 / DDB 130130 / EuI1c)</name>
    <name type="common">Frankia inefficax</name>
    <dbReference type="NCBI Taxonomy" id="298654"/>
    <lineage>
        <taxon>Bacteria</taxon>
        <taxon>Bacillati</taxon>
        <taxon>Actinomycetota</taxon>
        <taxon>Actinomycetes</taxon>
        <taxon>Frankiales</taxon>
        <taxon>Frankiaceae</taxon>
        <taxon>Pseudofrankia</taxon>
    </lineage>
</organism>
<evidence type="ECO:0000313" key="4">
    <source>
        <dbReference type="EMBL" id="ADP84485.1"/>
    </source>
</evidence>
<dbReference type="OrthoDB" id="3867411at2"/>
<dbReference type="GO" id="GO:0031412">
    <property type="term" value="P:gas vesicle organization"/>
    <property type="evidence" value="ECO:0007669"/>
    <property type="project" value="InterPro"/>
</dbReference>
<dbReference type="AlphaFoldDB" id="E3J8F1"/>
<reference evidence="4 5" key="1">
    <citation type="submission" date="2010-10" db="EMBL/GenBank/DDBJ databases">
        <title>Complete sequence of Frankia sp. EuI1c.</title>
        <authorList>
            <consortium name="US DOE Joint Genome Institute"/>
            <person name="Lucas S."/>
            <person name="Copeland A."/>
            <person name="Lapidus A."/>
            <person name="Cheng J.-F."/>
            <person name="Bruce D."/>
            <person name="Goodwin L."/>
            <person name="Pitluck S."/>
            <person name="Chertkov O."/>
            <person name="Detter J.C."/>
            <person name="Han C."/>
            <person name="Tapia R."/>
            <person name="Land M."/>
            <person name="Hauser L."/>
            <person name="Jeffries C."/>
            <person name="Kyrpides N."/>
            <person name="Ivanova N."/>
            <person name="Mikhailova N."/>
            <person name="Beauchemin N."/>
            <person name="Sen A."/>
            <person name="Sur S.A."/>
            <person name="Gtari M."/>
            <person name="Wall L."/>
            <person name="Tisa L."/>
            <person name="Woyke T."/>
        </authorList>
    </citation>
    <scope>NUCLEOTIDE SEQUENCE [LARGE SCALE GENOMIC DNA]</scope>
    <source>
        <strain evidence="5">DSM 45817 / CECT 9037 / EuI1c</strain>
    </source>
</reference>
<dbReference type="Pfam" id="PF06386">
    <property type="entry name" value="GvpL_GvpF"/>
    <property type="match status" value="1"/>
</dbReference>
<evidence type="ECO:0000256" key="2">
    <source>
        <dbReference type="ARBA" id="ARBA00035108"/>
    </source>
</evidence>
<dbReference type="KEGG" id="fri:FraEuI1c_6508"/>
<evidence type="ECO:0000256" key="3">
    <source>
        <dbReference type="ARBA" id="ARBA00035643"/>
    </source>
</evidence>
<name>E3J8F1_PSEI1</name>
<protein>
    <submittedName>
        <fullName evidence="4">Gas vesicle synthesis GvpLGvpF</fullName>
    </submittedName>
</protein>
<dbReference type="RefSeq" id="WP_013427597.1">
    <property type="nucleotide sequence ID" value="NC_014666.1"/>
</dbReference>
<keyword evidence="1" id="KW-0304">Gas vesicle</keyword>
<dbReference type="eggNOG" id="COG0154">
    <property type="taxonomic scope" value="Bacteria"/>
</dbReference>
<evidence type="ECO:0000313" key="5">
    <source>
        <dbReference type="Proteomes" id="UP000002484"/>
    </source>
</evidence>
<dbReference type="InterPro" id="IPR009430">
    <property type="entry name" value="GvpL/GvpF"/>
</dbReference>
<evidence type="ECO:0000256" key="1">
    <source>
        <dbReference type="ARBA" id="ARBA00022987"/>
    </source>
</evidence>
<dbReference type="Proteomes" id="UP000002484">
    <property type="component" value="Chromosome"/>
</dbReference>
<comment type="similarity">
    <text evidence="3">Belongs to the gas vesicle GvpF/GvpL family.</text>
</comment>
<gene>
    <name evidence="4" type="ordered locus">FraEuI1c_6508</name>
</gene>
<dbReference type="PANTHER" id="PTHR36852:SF1">
    <property type="entry name" value="PROTEIN GVPL 2"/>
    <property type="match status" value="1"/>
</dbReference>
<dbReference type="EMBL" id="CP002299">
    <property type="protein sequence ID" value="ADP84485.1"/>
    <property type="molecule type" value="Genomic_DNA"/>
</dbReference>
<keyword evidence="5" id="KW-1185">Reference proteome</keyword>
<accession>E3J8F1</accession>
<comment type="subcellular location">
    <subcellularLocation>
        <location evidence="2">Gas vesicle</location>
    </subcellularLocation>
</comment>
<dbReference type="InParanoid" id="E3J8F1"/>
<dbReference type="STRING" id="298654.FraEuI1c_6508"/>